<name>A0ABT3FWD1_9BACT</name>
<accession>A0ABT3FWD1</accession>
<sequence>MNTYLAQKSSSPVVLAGLIAGCSLASAAPIGINFWTDAWNPGGDVLPTESAFGVPAGNWVNARATHGRNPGFVQTAGPLSLTTADGTALTVSFNYGSLFDGSTGASAPPAAAELRILNQYIQNTTAASSAPGYSVTVSGLSAIPGGRYQVKLLGASRDVTEWGNTSGFKPVTLTAGSETATLTYSALSGHPLNPARANAAVAISSSSPVLTADSITLSSPVGSITGDGLAAILISPATDINSFDASGEVTDWEVLPTPSGTVVIGHSTSIAPRFVGGIQETPHAEGEWSTDVDADPASGSLMIDAMHSQTTNSQFNVRRNFAEPVDAGDFEALELDILFDPASVRRRFGNYSFFTVYLQYLDGEETREIEIDSFNTQGTKTNSQGGGIPGVEGNSSTYADQWVWQRVTAPLQTAAALPALSSITGIRLASTASGNSAPSGVAYVDNLRFVAPEAQGESPEPALAIEKADSGLLLSLTAADPEATLGTAEYQNVRVLPGDYTWIGKATAETPVTYSFTIEGYPGTPAGATGQFESHIFLVPAADDYEWSHNPNITHPHAVRLTLNGDATSAWAHLGYKIDFPDADGYWTTDNGLGGQLGSVGRPSVYGTWSLRFTADNVVTLVAPNGATQTWTIVLPDFTGVENPPPTIADAFAGPMAVYFGSGVRDAQGQHHLNARASSVFSNISITGVPTPVNESFTGPLDTQLYSLESSINPASVLPLAATESPFWVTWNSAATGYRLQESTTLDAWTDSETSILGAPGERQRVLKPSWLRPAGGKGFYRLTDAP</sequence>
<keyword evidence="3" id="KW-1185">Reference proteome</keyword>
<proteinExistence type="predicted"/>
<gene>
    <name evidence="2" type="ORF">OKA04_22585</name>
</gene>
<evidence type="ECO:0000256" key="1">
    <source>
        <dbReference type="SAM" id="SignalP"/>
    </source>
</evidence>
<protein>
    <submittedName>
        <fullName evidence="2">Uncharacterized protein</fullName>
    </submittedName>
</protein>
<dbReference type="Proteomes" id="UP001207930">
    <property type="component" value="Unassembled WGS sequence"/>
</dbReference>
<reference evidence="2 3" key="1">
    <citation type="submission" date="2022-10" db="EMBL/GenBank/DDBJ databases">
        <title>Luteolibacter flavescens strain MCCC 1K03193, whole genome shotgun sequencing project.</title>
        <authorList>
            <person name="Zhao G."/>
            <person name="Shen L."/>
        </authorList>
    </citation>
    <scope>NUCLEOTIDE SEQUENCE [LARGE SCALE GENOMIC DNA]</scope>
    <source>
        <strain evidence="2 3">MCCC 1K03193</strain>
    </source>
</reference>
<feature type="chain" id="PRO_5045446866" evidence="1">
    <location>
        <begin position="28"/>
        <end position="787"/>
    </location>
</feature>
<evidence type="ECO:0000313" key="3">
    <source>
        <dbReference type="Proteomes" id="UP001207930"/>
    </source>
</evidence>
<feature type="signal peptide" evidence="1">
    <location>
        <begin position="1"/>
        <end position="27"/>
    </location>
</feature>
<evidence type="ECO:0000313" key="2">
    <source>
        <dbReference type="EMBL" id="MCW1887541.1"/>
    </source>
</evidence>
<comment type="caution">
    <text evidence="2">The sequence shown here is derived from an EMBL/GenBank/DDBJ whole genome shotgun (WGS) entry which is preliminary data.</text>
</comment>
<dbReference type="EMBL" id="JAPDDS010000019">
    <property type="protein sequence ID" value="MCW1887541.1"/>
    <property type="molecule type" value="Genomic_DNA"/>
</dbReference>
<organism evidence="2 3">
    <name type="scientific">Luteolibacter flavescens</name>
    <dbReference type="NCBI Taxonomy" id="1859460"/>
    <lineage>
        <taxon>Bacteria</taxon>
        <taxon>Pseudomonadati</taxon>
        <taxon>Verrucomicrobiota</taxon>
        <taxon>Verrucomicrobiia</taxon>
        <taxon>Verrucomicrobiales</taxon>
        <taxon>Verrucomicrobiaceae</taxon>
        <taxon>Luteolibacter</taxon>
    </lineage>
</organism>
<dbReference type="RefSeq" id="WP_264503496.1">
    <property type="nucleotide sequence ID" value="NZ_JAPDDS010000019.1"/>
</dbReference>
<keyword evidence="1" id="KW-0732">Signal</keyword>